<dbReference type="PRINTS" id="PR01887">
    <property type="entry name" value="SPECTRNALPHA"/>
</dbReference>
<keyword evidence="4" id="KW-0472">Membrane</keyword>
<evidence type="ECO:0000256" key="6">
    <source>
        <dbReference type="SAM" id="MobiDB-lite"/>
    </source>
</evidence>
<dbReference type="AlphaFoldDB" id="A0A813JXT2"/>
<feature type="region of interest" description="Disordered" evidence="6">
    <location>
        <begin position="1"/>
        <end position="22"/>
    </location>
</feature>
<feature type="non-terminal residue" evidence="8">
    <location>
        <position position="167"/>
    </location>
</feature>
<name>A0A813JXT2_POLGL</name>
<dbReference type="InterPro" id="IPR001452">
    <property type="entry name" value="SH3_domain"/>
</dbReference>
<reference evidence="8" key="1">
    <citation type="submission" date="2021-02" db="EMBL/GenBank/DDBJ databases">
        <authorList>
            <person name="Dougan E. K."/>
            <person name="Rhodes N."/>
            <person name="Thang M."/>
            <person name="Chan C."/>
        </authorList>
    </citation>
    <scope>NUCLEOTIDE SEQUENCE</scope>
</reference>
<comment type="subcellular location">
    <subcellularLocation>
        <location evidence="1">Membrane</location>
        <topology evidence="1">Peripheral membrane protein</topology>
    </subcellularLocation>
</comment>
<dbReference type="PANTHER" id="PTHR14167">
    <property type="entry name" value="SH3 DOMAIN-CONTAINING"/>
    <property type="match status" value="1"/>
</dbReference>
<evidence type="ECO:0000256" key="4">
    <source>
        <dbReference type="ARBA" id="ARBA00023136"/>
    </source>
</evidence>
<comment type="caution">
    <text evidence="8">The sequence shown here is derived from an EMBL/GenBank/DDBJ whole genome shotgun (WGS) entry which is preliminary data.</text>
</comment>
<accession>A0A813JXT2</accession>
<organism evidence="8 9">
    <name type="scientific">Polarella glacialis</name>
    <name type="common">Dinoflagellate</name>
    <dbReference type="NCBI Taxonomy" id="89957"/>
    <lineage>
        <taxon>Eukaryota</taxon>
        <taxon>Sar</taxon>
        <taxon>Alveolata</taxon>
        <taxon>Dinophyceae</taxon>
        <taxon>Suessiales</taxon>
        <taxon>Suessiaceae</taxon>
        <taxon>Polarella</taxon>
    </lineage>
</organism>
<proteinExistence type="predicted"/>
<keyword evidence="3" id="KW-0175">Coiled coil</keyword>
<evidence type="ECO:0000313" key="9">
    <source>
        <dbReference type="Proteomes" id="UP000626109"/>
    </source>
</evidence>
<feature type="compositionally biased region" description="Low complexity" evidence="6">
    <location>
        <begin position="103"/>
        <end position="117"/>
    </location>
</feature>
<evidence type="ECO:0000256" key="5">
    <source>
        <dbReference type="PROSITE-ProRule" id="PRU00192"/>
    </source>
</evidence>
<feature type="domain" description="SH3" evidence="7">
    <location>
        <begin position="39"/>
        <end position="99"/>
    </location>
</feature>
<feature type="non-terminal residue" evidence="8">
    <location>
        <position position="1"/>
    </location>
</feature>
<dbReference type="SUPFAM" id="SSF50044">
    <property type="entry name" value="SH3-domain"/>
    <property type="match status" value="1"/>
</dbReference>
<dbReference type="FunFam" id="2.30.30.40:FF:000072">
    <property type="entry name" value="Unconventional Myosin IB"/>
    <property type="match status" value="1"/>
</dbReference>
<dbReference type="PANTHER" id="PTHR14167:SF81">
    <property type="entry name" value="ENDOPHILIN-A"/>
    <property type="match status" value="1"/>
</dbReference>
<sequence length="167" mass="17765">VARRPSKEAYAFGSAAAEGQEGVAEAENVDWAQMKLEIQPGQRVMAVYDYSAQDGDELSFKEGDVITVLSEDIDPGWYLGELNGRQGVFPQNYVEPLQEAESRSVPEPSPSRSVPESLPAAAEEPIFPLSLSADVPSPQAASSSSAAMAKTLKLLAKPKSETAAPGR</sequence>
<dbReference type="InterPro" id="IPR050384">
    <property type="entry name" value="Endophilin_SH3RF"/>
</dbReference>
<evidence type="ECO:0000256" key="2">
    <source>
        <dbReference type="ARBA" id="ARBA00022443"/>
    </source>
</evidence>
<dbReference type="PRINTS" id="PR00452">
    <property type="entry name" value="SH3DOMAIN"/>
</dbReference>
<protein>
    <recommendedName>
        <fullName evidence="7">SH3 domain-containing protein</fullName>
    </recommendedName>
</protein>
<keyword evidence="2 5" id="KW-0728">SH3 domain</keyword>
<dbReference type="PROSITE" id="PS50002">
    <property type="entry name" value="SH3"/>
    <property type="match status" value="1"/>
</dbReference>
<dbReference type="Proteomes" id="UP000626109">
    <property type="component" value="Unassembled WGS sequence"/>
</dbReference>
<evidence type="ECO:0000256" key="3">
    <source>
        <dbReference type="ARBA" id="ARBA00023054"/>
    </source>
</evidence>
<evidence type="ECO:0000313" key="8">
    <source>
        <dbReference type="EMBL" id="CAE8687643.1"/>
    </source>
</evidence>
<evidence type="ECO:0000259" key="7">
    <source>
        <dbReference type="PROSITE" id="PS50002"/>
    </source>
</evidence>
<feature type="compositionally biased region" description="Low complexity" evidence="6">
    <location>
        <begin position="13"/>
        <end position="22"/>
    </location>
</feature>
<gene>
    <name evidence="8" type="ORF">PGLA2088_LOCUS25545</name>
</gene>
<dbReference type="SMART" id="SM00326">
    <property type="entry name" value="SH3"/>
    <property type="match status" value="1"/>
</dbReference>
<feature type="region of interest" description="Disordered" evidence="6">
    <location>
        <begin position="93"/>
        <end position="120"/>
    </location>
</feature>
<dbReference type="InterPro" id="IPR036028">
    <property type="entry name" value="SH3-like_dom_sf"/>
</dbReference>
<dbReference type="Gene3D" id="2.30.30.40">
    <property type="entry name" value="SH3 Domains"/>
    <property type="match status" value="1"/>
</dbReference>
<evidence type="ECO:0000256" key="1">
    <source>
        <dbReference type="ARBA" id="ARBA00004170"/>
    </source>
</evidence>
<dbReference type="Pfam" id="PF14604">
    <property type="entry name" value="SH3_9"/>
    <property type="match status" value="1"/>
</dbReference>
<dbReference type="EMBL" id="CAJNNW010026774">
    <property type="protein sequence ID" value="CAE8687643.1"/>
    <property type="molecule type" value="Genomic_DNA"/>
</dbReference>